<dbReference type="PROSITE" id="PS50294">
    <property type="entry name" value="WD_REPEATS_REGION"/>
    <property type="match status" value="14"/>
</dbReference>
<protein>
    <submittedName>
        <fullName evidence="4">Uncharacterized protein</fullName>
    </submittedName>
</protein>
<feature type="region of interest" description="Disordered" evidence="3">
    <location>
        <begin position="1"/>
        <end position="22"/>
    </location>
</feature>
<dbReference type="PROSITE" id="PS00678">
    <property type="entry name" value="WD_REPEATS_1"/>
    <property type="match status" value="6"/>
</dbReference>
<dbReference type="InterPro" id="IPR019775">
    <property type="entry name" value="WD40_repeat_CS"/>
</dbReference>
<dbReference type="InterPro" id="IPR058056">
    <property type="entry name" value="WH_TANC1/2"/>
</dbReference>
<sequence>MGCGASRGAIQGSSKPSSSGAPALNELILNGLAGTDVASRKDSSGSSVSDGPKAAALLARLQLSPESPSSAAINAAKTMDRLPNGGVNLEEHFTEEQLRLWNVTKLLQRLAGTAAQDSCIALPDSPAAGSGARAASHLVRRSLSGGTVGDCGKEGVAVNSHKKVSECAVSLEFLLEFAREVPEGWHTSRVVQELVQGFTQSHRCRFTDLMPVRHVKRPDYFISHKWDSPFHYLVRSVRDYLSGAVPGEVYVWLDIFAVNQHPGMGHDSDLAEVGTAITCASGGTLVVLDQQAGPLARVWCLFEIWITVREKGLGSLHLLTYGFTNNDIRDCFQAIDVSTAKATNEDDRQRILKYIALSYKSLQDFNETLKLLFLLDPLDYSSDVKEMLRGISYSAGGSIRTTTEPSNAPGSDSAQRSHIRRYQSFPLDASEADPLKSAAAAQAAAEAAAAQVQAARDAWHMDMVVADVRRMDPVTAAPSKDSRVGAARGMTSPSLMIVYGVVGSGKSTFSASLARIAEERRERATRRSAPAGKARDPVALLDLPEVQIEALHFCKQSDRRRTDPLRMLKSLAYQLATNVPEMRPIYTSMPSESVSKISRLEEAFLELLLQPIQEYLEGSQAPSGPSDSRSDPQKAREVRGGSRQLVLLIDGVDEADGRAGALDNNILRLLREHFPKLHPAVHIIVSCRHASKLDDPLASLKVRYDKARITVYDAAGDLRHDDHVRKLLRVKLHPPNCRLDPSQCSMHDPETLDMAVRMVNDKSCDSMVYIKVVLEHMAAVVKEQLNRQREEKEVLESIKAGLSVKTLGGSQGLQGIARRLHEGDLSTAGSSQLSSADAELTAAELGANIKALLEARMGDLASGGAEALAKLDQEVQQLVRGRFNGTSPQEVERPVNDMATSGDRGNAGRRGTLLRGPGARTRQGPSMLAAMGMWQPSRASSGGSGPGPLDDNNFRWNWQDIKNLPNGLNAAYRQIFIGCFQKLAPQSHARVMKLLQVLLAAREPLTRNQLQNLQLVSSVEDLQHLPGWGVLFFERDYMVLHMHKSLFDFLSNKKEAGPFYVDAQRGHKLIAIQLFKEIMMSPAGIGAGGGLGQGTSAMSSALSQYTLRYAVTHLALADMLEELSQLLLNFDYWESIFEKGLGLEVLSDLIHIRGWELPKDTIVVADVVAASSTVVSHVIRWLQRDGLMLKQYPKAVLQLATDTPVNSLVSKAALNYHRRPHAFLINKDAGWPSNLMTLENSSYTTNAVAFLPKDPNSSSSLRLVTGASDGVVRVWDMRSGDLLFAMQPPMQAYQGGSPAVKCIAVATLPDGNTIVASAGKDSAVRLWNVKTGQQFAELGKSVSTISGTVRALAVSPDGKLILSAGDGPALRVWAPVGSTAATAAAPNAADVEGTVAASQTDSEAIALAEVLGVASPPWEGASAPISTGSETGTVVVEAAIADATGSEQQGDLTQLWSTAKFMQPQEKPHTKTIRCVVFTPDGSMFATASDDDGSTSATLCLWETKRFRKQATLRGHINSVKCVAFSTKPIKLPFGSSSSIVKGADSPAQYLLASGSADRTVRLWYTIPVNLGTGVHVKDVWEVPNPTLQGHTATIRAVAFSLDGVKIASAGEDRTVRLWGVTSRQQLAVFHGHNAAVVGLSFDAPDGMVLASCSGTEVRLWDTNNFPQVTVMHGHDSGVNTIAFTSDGKYLASGGDDGTLVIWSEDRDNEWVKAKAIPRDDTGKQGHAGSIIALAFSPADEDTATGHKAGSGIRLLATASADKTIRLWAVRESKNLSKVMARALHGILRHAHKVPPPMNEDARKGALLQDQDGPITVDQLSVTQGHDGSVRAISFSADGTLLATGSNDRTVRLWYLVSTADGFTHSIAPFVVLSGHTDVIRCVAFSPVASSHLMASASEDRTVRLWHVALAGQGSSRLHCELRGHDSWVICCAFSSNGKRIATASLDKTVRIWNTINGEQQLVLHGHSSGVTSVAFSPDSMTLVSGGADNSVRQWNARTGQQLAMMQGHIGQIASVAYSPNGHAVGSGAVDATIRLWDATRGQQISGVQGDMGSFQTVAISPDDKFVSSSADDNVIRLWDMNSGEQRAVLQGHTSWIVGICFGFQEDNDGDPHLMLASCSDDCSIRVWDCETSECVRELRGHTGSVRAVAWESLKWNYIASAGNDYTVRLWNVARGSQVDLFKGHTDVIRALAFSPDGLILASSAEDTTIRLYHVGQMIGSETERPEWLPLLPGSGVVLRGHTSWVLALAFGPRREAKADQLLVSGSWDQTVRLWNLPPGGHEKPYCFTTLSGHTGRINGISVSTFASSGLEVIASASNDSTIWLWSHTNRTELPPEQHGWEVVAKIRGHAGHVNAVAFNTKGNRLASASEDETVRLWDLMPKSTLDRIAVTQARDFKGIQGTITVLCMAPDGQVLASGSDDHTLRLWSTRSNQQLMVLQGHGSPVSALAFDDQAMVLSSGSVCGTVLVWCKDAAGSGSRGGWSQVAKLELALQVPDAAVSALALTHYYAPLTTSATSLTSPLPAPSSGFLYTAEPASWAAAGGGAVASTLTGPAAGGARLLLACGTKPRDMASREAAGAYGGGFGFANGGTGSGARRIAGRAKSGGAGAAAGGDDDFFGGRLISSSLTLWDVEAIRLQTQQPAHLRSNKPFRTLKCQSAISCAVFNDTGDMLASSSFDNVVYLWRPEQQNPVARMCHPSAPDMATSLCFTQDGTMLVAACRYSQRVDVYDVGKACSAKEGSVTGPVPLGDVDDSGLDGIAVAPCDPSDGNVADRQVIICRSGYKNQAMHLQVLELPSPAEVTKALEGEETNNRRASAPKVAAEPPRNESGAAEDPGLALTSAAVLEPREVANVYTTMPIHQIACFGDLLVVTNGRSVNFYRLGNA</sequence>
<dbReference type="InterPro" id="IPR020472">
    <property type="entry name" value="WD40_PAC1"/>
</dbReference>
<dbReference type="InterPro" id="IPR011044">
    <property type="entry name" value="Quino_amine_DH_bsu"/>
</dbReference>
<reference evidence="4" key="1">
    <citation type="journal article" date="2021" name="Proc. Natl. Acad. Sci. U.S.A.">
        <title>Three genomes in the algal genus Volvox reveal the fate of a haploid sex-determining region after a transition to homothallism.</title>
        <authorList>
            <person name="Yamamoto K."/>
            <person name="Hamaji T."/>
            <person name="Kawai-Toyooka H."/>
            <person name="Matsuzaki R."/>
            <person name="Takahashi F."/>
            <person name="Nishimura Y."/>
            <person name="Kawachi M."/>
            <person name="Noguchi H."/>
            <person name="Minakuchi Y."/>
            <person name="Umen J.G."/>
            <person name="Toyoda A."/>
            <person name="Nozaki H."/>
        </authorList>
    </citation>
    <scope>NUCLEOTIDE SEQUENCE</scope>
    <source>
        <strain evidence="4">NIES-3786</strain>
    </source>
</reference>
<proteinExistence type="predicted"/>
<dbReference type="InterPro" id="IPR036322">
    <property type="entry name" value="WD40_repeat_dom_sf"/>
</dbReference>
<feature type="region of interest" description="Disordered" evidence="3">
    <location>
        <begin position="617"/>
        <end position="639"/>
    </location>
</feature>
<evidence type="ECO:0000313" key="5">
    <source>
        <dbReference type="Proteomes" id="UP000747110"/>
    </source>
</evidence>
<evidence type="ECO:0000313" key="4">
    <source>
        <dbReference type="EMBL" id="GIL89627.1"/>
    </source>
</evidence>
<organism evidence="4 5">
    <name type="scientific">Volvox reticuliferus</name>
    <dbReference type="NCBI Taxonomy" id="1737510"/>
    <lineage>
        <taxon>Eukaryota</taxon>
        <taxon>Viridiplantae</taxon>
        <taxon>Chlorophyta</taxon>
        <taxon>core chlorophytes</taxon>
        <taxon>Chlorophyceae</taxon>
        <taxon>CS clade</taxon>
        <taxon>Chlamydomonadales</taxon>
        <taxon>Volvocaceae</taxon>
        <taxon>Volvox</taxon>
    </lineage>
</organism>
<dbReference type="PRINTS" id="PR00320">
    <property type="entry name" value="GPROTEINBRPT"/>
</dbReference>
<accession>A0A8J4CVF8</accession>
<dbReference type="PROSITE" id="PS50082">
    <property type="entry name" value="WD_REPEATS_2"/>
    <property type="match status" value="22"/>
</dbReference>
<comment type="caution">
    <text evidence="4">The sequence shown here is derived from an EMBL/GenBank/DDBJ whole genome shotgun (WGS) entry which is preliminary data.</text>
</comment>
<evidence type="ECO:0000256" key="2">
    <source>
        <dbReference type="ARBA" id="ARBA00022737"/>
    </source>
</evidence>
<dbReference type="Gene3D" id="1.25.40.370">
    <property type="match status" value="1"/>
</dbReference>
<dbReference type="Pfam" id="PF00400">
    <property type="entry name" value="WD40"/>
    <property type="match status" value="24"/>
</dbReference>
<feature type="compositionally biased region" description="Basic and acidic residues" evidence="3">
    <location>
        <begin position="628"/>
        <end position="639"/>
    </location>
</feature>
<dbReference type="SUPFAM" id="SSF50969">
    <property type="entry name" value="YVTN repeat-like/Quinoprotein amine dehydrogenase"/>
    <property type="match status" value="1"/>
</dbReference>
<dbReference type="SUPFAM" id="SSF50978">
    <property type="entry name" value="WD40 repeat-like"/>
    <property type="match status" value="3"/>
</dbReference>
<dbReference type="EMBL" id="BNCP01000051">
    <property type="protein sequence ID" value="GIL89627.1"/>
    <property type="molecule type" value="Genomic_DNA"/>
</dbReference>
<dbReference type="InterPro" id="IPR001680">
    <property type="entry name" value="WD40_rpt"/>
</dbReference>
<dbReference type="SUPFAM" id="SSF52540">
    <property type="entry name" value="P-loop containing nucleoside triphosphate hydrolases"/>
    <property type="match status" value="1"/>
</dbReference>
<keyword evidence="5" id="KW-1185">Reference proteome</keyword>
<dbReference type="Pfam" id="PF24883">
    <property type="entry name" value="NPHP3_N"/>
    <property type="match status" value="1"/>
</dbReference>
<dbReference type="SMART" id="SM00382">
    <property type="entry name" value="AAA"/>
    <property type="match status" value="1"/>
</dbReference>
<feature type="compositionally biased region" description="Low complexity" evidence="3">
    <location>
        <begin position="12"/>
        <end position="22"/>
    </location>
</feature>
<evidence type="ECO:0000256" key="1">
    <source>
        <dbReference type="ARBA" id="ARBA00022574"/>
    </source>
</evidence>
<dbReference type="SMART" id="SM00320">
    <property type="entry name" value="WD40"/>
    <property type="match status" value="25"/>
</dbReference>
<name>A0A8J4CVF8_9CHLO</name>
<dbReference type="Gene3D" id="2.130.10.10">
    <property type="entry name" value="YVTN repeat-like/Quinoprotein amine dehydrogenase"/>
    <property type="match status" value="9"/>
</dbReference>
<feature type="region of interest" description="Disordered" evidence="3">
    <location>
        <begin position="2808"/>
        <end position="2836"/>
    </location>
</feature>
<dbReference type="OrthoDB" id="526819at2759"/>
<keyword evidence="2" id="KW-0677">Repeat</keyword>
<dbReference type="InterPro" id="IPR015943">
    <property type="entry name" value="WD40/YVTN_repeat-like_dom_sf"/>
</dbReference>
<dbReference type="Proteomes" id="UP000747110">
    <property type="component" value="Unassembled WGS sequence"/>
</dbReference>
<dbReference type="PANTHER" id="PTHR19848:SF8">
    <property type="entry name" value="F-BOX AND WD REPEAT DOMAIN CONTAINING 7"/>
    <property type="match status" value="1"/>
</dbReference>
<dbReference type="InterPro" id="IPR027417">
    <property type="entry name" value="P-loop_NTPase"/>
</dbReference>
<evidence type="ECO:0000256" key="3">
    <source>
        <dbReference type="SAM" id="MobiDB-lite"/>
    </source>
</evidence>
<gene>
    <name evidence="4" type="ORF">Vretifemale_17344</name>
</gene>
<dbReference type="CDD" id="cd00200">
    <property type="entry name" value="WD40"/>
    <property type="match status" value="4"/>
</dbReference>
<dbReference type="Pfam" id="PF25521">
    <property type="entry name" value="WHD_TANC1"/>
    <property type="match status" value="1"/>
</dbReference>
<dbReference type="InterPro" id="IPR056884">
    <property type="entry name" value="NPHP3-like_N"/>
</dbReference>
<dbReference type="PANTHER" id="PTHR19848">
    <property type="entry name" value="WD40 REPEAT PROTEIN"/>
    <property type="match status" value="1"/>
</dbReference>
<feature type="region of interest" description="Disordered" evidence="3">
    <location>
        <begin position="886"/>
        <end position="922"/>
    </location>
</feature>
<dbReference type="InterPro" id="IPR003593">
    <property type="entry name" value="AAA+_ATPase"/>
</dbReference>
<keyword evidence="1" id="KW-0853">WD repeat</keyword>